<dbReference type="InterPro" id="IPR050723">
    <property type="entry name" value="CFA/CMAS"/>
</dbReference>
<name>A0A4Q7UYE9_PSEST</name>
<dbReference type="AlphaFoldDB" id="A0A4Q7UYE9"/>
<evidence type="ECO:0000256" key="5">
    <source>
        <dbReference type="ARBA" id="ARBA00023098"/>
    </source>
</evidence>
<keyword evidence="5" id="KW-0443">Lipid metabolism</keyword>
<comment type="caution">
    <text evidence="6">The sequence shown here is derived from an EMBL/GenBank/DDBJ whole genome shotgun (WGS) entry which is preliminary data.</text>
</comment>
<evidence type="ECO:0000313" key="7">
    <source>
        <dbReference type="Proteomes" id="UP000291591"/>
    </source>
</evidence>
<evidence type="ECO:0000256" key="4">
    <source>
        <dbReference type="ARBA" id="ARBA00022691"/>
    </source>
</evidence>
<keyword evidence="7" id="KW-1185">Reference proteome</keyword>
<dbReference type="SUPFAM" id="SSF53335">
    <property type="entry name" value="S-adenosyl-L-methionine-dependent methyltransferases"/>
    <property type="match status" value="1"/>
</dbReference>
<comment type="similarity">
    <text evidence="1">Belongs to the CFA/CMAS family.</text>
</comment>
<evidence type="ECO:0000256" key="1">
    <source>
        <dbReference type="ARBA" id="ARBA00010815"/>
    </source>
</evidence>
<evidence type="ECO:0000313" key="6">
    <source>
        <dbReference type="EMBL" id="RZT86835.1"/>
    </source>
</evidence>
<dbReference type="CDD" id="cd02440">
    <property type="entry name" value="AdoMet_MTases"/>
    <property type="match status" value="1"/>
</dbReference>
<dbReference type="Pfam" id="PF02353">
    <property type="entry name" value="CMAS"/>
    <property type="match status" value="1"/>
</dbReference>
<evidence type="ECO:0000256" key="2">
    <source>
        <dbReference type="ARBA" id="ARBA00022603"/>
    </source>
</evidence>
<organism evidence="6 7">
    <name type="scientific">Pseudonocardia sediminis</name>
    <dbReference type="NCBI Taxonomy" id="1397368"/>
    <lineage>
        <taxon>Bacteria</taxon>
        <taxon>Bacillati</taxon>
        <taxon>Actinomycetota</taxon>
        <taxon>Actinomycetes</taxon>
        <taxon>Pseudonocardiales</taxon>
        <taxon>Pseudonocardiaceae</taxon>
        <taxon>Pseudonocardia</taxon>
    </lineage>
</organism>
<evidence type="ECO:0000256" key="3">
    <source>
        <dbReference type="ARBA" id="ARBA00022679"/>
    </source>
</evidence>
<keyword evidence="3" id="KW-0808">Transferase</keyword>
<dbReference type="Proteomes" id="UP000291591">
    <property type="component" value="Unassembled WGS sequence"/>
</dbReference>
<accession>A0A4Q7UYE9</accession>
<dbReference type="GO" id="GO:0032259">
    <property type="term" value="P:methylation"/>
    <property type="evidence" value="ECO:0007669"/>
    <property type="project" value="UniProtKB-KW"/>
</dbReference>
<dbReference type="PIRSF" id="PIRSF003085">
    <property type="entry name" value="CMAS"/>
    <property type="match status" value="1"/>
</dbReference>
<dbReference type="InterPro" id="IPR003333">
    <property type="entry name" value="CMAS"/>
</dbReference>
<proteinExistence type="inferred from homology"/>
<dbReference type="Gene3D" id="3.40.50.150">
    <property type="entry name" value="Vaccinia Virus protein VP39"/>
    <property type="match status" value="1"/>
</dbReference>
<sequence length="305" mass="32908">MTGSSVAAQPVTDAVDAAAAIRHHYDVGNAFYALWLDDSLSYSCAMPSGPSDTLGAAQERKLAFHLDAVGAGDAESILDVGCGWGAVLARASARGVSRSVGLTLSDEQADLVGDLGCPGVEVRRESWTDHDPAARYDGVVSVGAFEHFASPADPPEEKIRIYRRFFARCHGWLAGGGTLSLQTIAYANMDRAHASGFMQQEIFRDADLPTLAEITAAADGLFEIRSVRNDRLDYAWTCEQWAGRLRARRGEAVDLVGPDVVARYERYLRMSALGFRMGKICLLRIVATPQRDAFFGSPGTTSSAR</sequence>
<protein>
    <submittedName>
        <fullName evidence="6">Cyclopropane-fatty-acyl-phospholipid synthase</fullName>
    </submittedName>
</protein>
<dbReference type="GO" id="GO:0008610">
    <property type="term" value="P:lipid biosynthetic process"/>
    <property type="evidence" value="ECO:0007669"/>
    <property type="project" value="InterPro"/>
</dbReference>
<gene>
    <name evidence="6" type="ORF">EV383_3734</name>
</gene>
<dbReference type="PANTHER" id="PTHR43667">
    <property type="entry name" value="CYCLOPROPANE-FATTY-ACYL-PHOSPHOLIPID SYNTHASE"/>
    <property type="match status" value="1"/>
</dbReference>
<keyword evidence="4" id="KW-0949">S-adenosyl-L-methionine</keyword>
<dbReference type="GO" id="GO:0008168">
    <property type="term" value="F:methyltransferase activity"/>
    <property type="evidence" value="ECO:0007669"/>
    <property type="project" value="UniProtKB-KW"/>
</dbReference>
<dbReference type="OrthoDB" id="9782855at2"/>
<reference evidence="6 7" key="1">
    <citation type="submission" date="2019-02" db="EMBL/GenBank/DDBJ databases">
        <title>Sequencing the genomes of 1000 actinobacteria strains.</title>
        <authorList>
            <person name="Klenk H.-P."/>
        </authorList>
    </citation>
    <scope>NUCLEOTIDE SEQUENCE [LARGE SCALE GENOMIC DNA]</scope>
    <source>
        <strain evidence="6 7">DSM 45779</strain>
    </source>
</reference>
<dbReference type="EMBL" id="SHKL01000001">
    <property type="protein sequence ID" value="RZT86835.1"/>
    <property type="molecule type" value="Genomic_DNA"/>
</dbReference>
<dbReference type="PANTHER" id="PTHR43667:SF1">
    <property type="entry name" value="CYCLOPROPANE-FATTY-ACYL-PHOSPHOLIPID SYNTHASE"/>
    <property type="match status" value="1"/>
</dbReference>
<dbReference type="InterPro" id="IPR029063">
    <property type="entry name" value="SAM-dependent_MTases_sf"/>
</dbReference>
<keyword evidence="2" id="KW-0489">Methyltransferase</keyword>